<comment type="caution">
    <text evidence="2">The sequence shown here is derived from an EMBL/GenBank/DDBJ whole genome shotgun (WGS) entry which is preliminary data.</text>
</comment>
<feature type="transmembrane region" description="Helical" evidence="1">
    <location>
        <begin position="58"/>
        <end position="83"/>
    </location>
</feature>
<gene>
    <name evidence="2" type="ORF">D9615_003354</name>
</gene>
<dbReference type="AlphaFoldDB" id="A0A8H5HJH5"/>
<accession>A0A8H5HJH5</accession>
<protein>
    <submittedName>
        <fullName evidence="2">Uncharacterized protein</fullName>
    </submittedName>
</protein>
<feature type="transmembrane region" description="Helical" evidence="1">
    <location>
        <begin position="123"/>
        <end position="142"/>
    </location>
</feature>
<dbReference type="Pfam" id="PF16015">
    <property type="entry name" value="Promethin"/>
    <property type="match status" value="1"/>
</dbReference>
<name>A0A8H5HJH5_9AGAR</name>
<keyword evidence="3" id="KW-1185">Reference proteome</keyword>
<keyword evidence="1" id="KW-0812">Transmembrane</keyword>
<evidence type="ECO:0000256" key="1">
    <source>
        <dbReference type="SAM" id="Phobius"/>
    </source>
</evidence>
<dbReference type="EMBL" id="JAACJP010000005">
    <property type="protein sequence ID" value="KAF5384135.1"/>
    <property type="molecule type" value="Genomic_DNA"/>
</dbReference>
<dbReference type="Proteomes" id="UP000565441">
    <property type="component" value="Unassembled WGS sequence"/>
</dbReference>
<proteinExistence type="predicted"/>
<dbReference type="OrthoDB" id="3159957at2759"/>
<evidence type="ECO:0000313" key="2">
    <source>
        <dbReference type="EMBL" id="KAF5384135.1"/>
    </source>
</evidence>
<sequence length="251" mass="27477">MTRSGSRLPGRDDDDDDDLYSYFNKSVSAVQAHADHFEQEYARPALRTSQAFFDDRPIAATFIVIFVFLSFLPVVFFLGLSLFAVASFTIIALTSTVIASATVVLTLLSLLVLTLLITLVSSAFLTLSGVSLYASVSLLSLVRKHGRLGVSKWAEHMSNFLVGSRPVQLPSRTEPGLGLSLGSGFGSTPRVHAHEEWTDSDADGQHEVVVKVEVKQEEPEDEDHVDEDLYIDSAVAQVPPHIKDDMDIIRG</sequence>
<feature type="transmembrane region" description="Helical" evidence="1">
    <location>
        <begin position="90"/>
        <end position="117"/>
    </location>
</feature>
<keyword evidence="1" id="KW-0472">Membrane</keyword>
<reference evidence="2 3" key="1">
    <citation type="journal article" date="2020" name="ISME J.">
        <title>Uncovering the hidden diversity of litter-decomposition mechanisms in mushroom-forming fungi.</title>
        <authorList>
            <person name="Floudas D."/>
            <person name="Bentzer J."/>
            <person name="Ahren D."/>
            <person name="Johansson T."/>
            <person name="Persson P."/>
            <person name="Tunlid A."/>
        </authorList>
    </citation>
    <scope>NUCLEOTIDE SEQUENCE [LARGE SCALE GENOMIC DNA]</scope>
    <source>
        <strain evidence="2 3">CBS 661.87</strain>
    </source>
</reference>
<organism evidence="2 3">
    <name type="scientific">Tricholomella constricta</name>
    <dbReference type="NCBI Taxonomy" id="117010"/>
    <lineage>
        <taxon>Eukaryota</taxon>
        <taxon>Fungi</taxon>
        <taxon>Dikarya</taxon>
        <taxon>Basidiomycota</taxon>
        <taxon>Agaricomycotina</taxon>
        <taxon>Agaricomycetes</taxon>
        <taxon>Agaricomycetidae</taxon>
        <taxon>Agaricales</taxon>
        <taxon>Tricholomatineae</taxon>
        <taxon>Lyophyllaceae</taxon>
        <taxon>Tricholomella</taxon>
    </lineage>
</organism>
<keyword evidence="1" id="KW-1133">Transmembrane helix</keyword>
<evidence type="ECO:0000313" key="3">
    <source>
        <dbReference type="Proteomes" id="UP000565441"/>
    </source>
</evidence>